<evidence type="ECO:0000313" key="3">
    <source>
        <dbReference type="EMBL" id="SHG24233.1"/>
    </source>
</evidence>
<keyword evidence="2" id="KW-0812">Transmembrane</keyword>
<feature type="transmembrane region" description="Helical" evidence="2">
    <location>
        <begin position="141"/>
        <end position="160"/>
    </location>
</feature>
<dbReference type="RefSeq" id="WP_079565287.1">
    <property type="nucleotide sequence ID" value="NZ_LT670818.1"/>
</dbReference>
<keyword evidence="2" id="KW-0472">Membrane</keyword>
<dbReference type="EMBL" id="LT670818">
    <property type="protein sequence ID" value="SHG24233.1"/>
    <property type="molecule type" value="Genomic_DNA"/>
</dbReference>
<dbReference type="PANTHER" id="PTHR34980">
    <property type="entry name" value="INNER MEMBRANE PROTEIN-RELATED-RELATED"/>
    <property type="match status" value="1"/>
</dbReference>
<evidence type="ECO:0000256" key="2">
    <source>
        <dbReference type="SAM" id="Phobius"/>
    </source>
</evidence>
<protein>
    <submittedName>
        <fullName evidence="3">Uncharacterized membrane protein YhaH, DUF805 family</fullName>
    </submittedName>
</protein>
<evidence type="ECO:0000256" key="1">
    <source>
        <dbReference type="SAM" id="MobiDB-lite"/>
    </source>
</evidence>
<feature type="transmembrane region" description="Helical" evidence="2">
    <location>
        <begin position="85"/>
        <end position="106"/>
    </location>
</feature>
<sequence>MDWTWYLFRFEGRINRAKYWLAGLIIVCWMAFLAGLMALTTKIISGAAPGTFGFSIDDTFELVDPSSLRSAAGKFRNGEWLSATILAPQIFHAVGTLLFLWVYAATSIKRLHDRDKSGWWMVPFFVIPGLYQQLGDRLGDFYTAGFFGLVVGLLALWGLVEMYCLRGSPWTNRFGADPLPKIQTRSRSEPRASPRWDQQSEVEFVPHSAGPSPGAHVKRGHE</sequence>
<organism evidence="3 4">
    <name type="scientific">Bradyrhizobium erythrophlei</name>
    <dbReference type="NCBI Taxonomy" id="1437360"/>
    <lineage>
        <taxon>Bacteria</taxon>
        <taxon>Pseudomonadati</taxon>
        <taxon>Pseudomonadota</taxon>
        <taxon>Alphaproteobacteria</taxon>
        <taxon>Hyphomicrobiales</taxon>
        <taxon>Nitrobacteraceae</taxon>
        <taxon>Bradyrhizobium</taxon>
    </lineage>
</organism>
<feature type="transmembrane region" description="Helical" evidence="2">
    <location>
        <begin position="118"/>
        <end position="135"/>
    </location>
</feature>
<dbReference type="OrthoDB" id="9812349at2"/>
<proteinExistence type="predicted"/>
<gene>
    <name evidence="3" type="ORF">SAMN05444169_1348</name>
</gene>
<keyword evidence="2" id="KW-1133">Transmembrane helix</keyword>
<accession>A0A1M5I8W4</accession>
<dbReference type="InterPro" id="IPR008523">
    <property type="entry name" value="DUF805"/>
</dbReference>
<dbReference type="AlphaFoldDB" id="A0A1M5I8W4"/>
<feature type="transmembrane region" description="Helical" evidence="2">
    <location>
        <begin position="20"/>
        <end position="39"/>
    </location>
</feature>
<reference evidence="3 4" key="1">
    <citation type="submission" date="2016-11" db="EMBL/GenBank/DDBJ databases">
        <authorList>
            <person name="Jaros S."/>
            <person name="Januszkiewicz K."/>
            <person name="Wedrychowicz H."/>
        </authorList>
    </citation>
    <scope>NUCLEOTIDE SEQUENCE [LARGE SCALE GENOMIC DNA]</scope>
    <source>
        <strain evidence="3 4">GAS242</strain>
    </source>
</reference>
<dbReference type="PANTHER" id="PTHR34980:SF3">
    <property type="entry name" value="BLR8105 PROTEIN"/>
    <property type="match status" value="1"/>
</dbReference>
<dbReference type="Pfam" id="PF05656">
    <property type="entry name" value="DUF805"/>
    <property type="match status" value="1"/>
</dbReference>
<name>A0A1M5I8W4_9BRAD</name>
<dbReference type="Proteomes" id="UP000190675">
    <property type="component" value="Chromosome I"/>
</dbReference>
<evidence type="ECO:0000313" key="4">
    <source>
        <dbReference type="Proteomes" id="UP000190675"/>
    </source>
</evidence>
<dbReference type="GO" id="GO:0005886">
    <property type="term" value="C:plasma membrane"/>
    <property type="evidence" value="ECO:0007669"/>
    <property type="project" value="TreeGrafter"/>
</dbReference>
<feature type="region of interest" description="Disordered" evidence="1">
    <location>
        <begin position="180"/>
        <end position="222"/>
    </location>
</feature>